<organism evidence="3 4">
    <name type="scientific">Edaphochlamys debaryana</name>
    <dbReference type="NCBI Taxonomy" id="47281"/>
    <lineage>
        <taxon>Eukaryota</taxon>
        <taxon>Viridiplantae</taxon>
        <taxon>Chlorophyta</taxon>
        <taxon>core chlorophytes</taxon>
        <taxon>Chlorophyceae</taxon>
        <taxon>CS clade</taxon>
        <taxon>Chlamydomonadales</taxon>
        <taxon>Chlamydomonadales incertae sedis</taxon>
        <taxon>Edaphochlamys</taxon>
    </lineage>
</organism>
<dbReference type="EMBL" id="JAEHOE010000123">
    <property type="protein sequence ID" value="KAG2485746.1"/>
    <property type="molecule type" value="Genomic_DNA"/>
</dbReference>
<proteinExistence type="predicted"/>
<dbReference type="PANTHER" id="PTHR48136:SF1">
    <property type="entry name" value="RUBREDOXIN-LIKE SUPERFAMILY PROTEIN"/>
    <property type="match status" value="1"/>
</dbReference>
<evidence type="ECO:0000256" key="1">
    <source>
        <dbReference type="SAM" id="Phobius"/>
    </source>
</evidence>
<evidence type="ECO:0000259" key="2">
    <source>
        <dbReference type="PROSITE" id="PS50903"/>
    </source>
</evidence>
<protein>
    <recommendedName>
        <fullName evidence="2">Rubredoxin-like domain-containing protein</fullName>
    </recommendedName>
</protein>
<evidence type="ECO:0000313" key="4">
    <source>
        <dbReference type="Proteomes" id="UP000612055"/>
    </source>
</evidence>
<dbReference type="Proteomes" id="UP000612055">
    <property type="component" value="Unassembled WGS sequence"/>
</dbReference>
<keyword evidence="4" id="KW-1185">Reference proteome</keyword>
<comment type="caution">
    <text evidence="3">The sequence shown here is derived from an EMBL/GenBank/DDBJ whole genome shotgun (WGS) entry which is preliminary data.</text>
</comment>
<accession>A0A835XKY4</accession>
<reference evidence="3" key="1">
    <citation type="journal article" date="2020" name="bioRxiv">
        <title>Comparative genomics of Chlamydomonas.</title>
        <authorList>
            <person name="Craig R.J."/>
            <person name="Hasan A.R."/>
            <person name="Ness R.W."/>
            <person name="Keightley P.D."/>
        </authorList>
    </citation>
    <scope>NUCLEOTIDE SEQUENCE</scope>
    <source>
        <strain evidence="3">CCAP 11/70</strain>
    </source>
</reference>
<dbReference type="InterPro" id="IPR024934">
    <property type="entry name" value="Rubredoxin-like_dom"/>
</dbReference>
<dbReference type="PROSITE" id="PS50903">
    <property type="entry name" value="RUBREDOXIN_LIKE"/>
    <property type="match status" value="1"/>
</dbReference>
<keyword evidence="1" id="KW-1133">Transmembrane helix</keyword>
<dbReference type="Gene3D" id="2.20.28.10">
    <property type="match status" value="1"/>
</dbReference>
<dbReference type="AlphaFoldDB" id="A0A835XKY4"/>
<gene>
    <name evidence="3" type="ORF">HYH03_015555</name>
</gene>
<feature type="domain" description="Rubredoxin-like" evidence="2">
    <location>
        <begin position="44"/>
        <end position="83"/>
    </location>
</feature>
<keyword evidence="1" id="KW-0812">Transmembrane</keyword>
<dbReference type="GO" id="GO:0005506">
    <property type="term" value="F:iron ion binding"/>
    <property type="evidence" value="ECO:0007669"/>
    <property type="project" value="InterPro"/>
</dbReference>
<evidence type="ECO:0000313" key="3">
    <source>
        <dbReference type="EMBL" id="KAG2485746.1"/>
    </source>
</evidence>
<feature type="transmembrane region" description="Helical" evidence="1">
    <location>
        <begin position="121"/>
        <end position="139"/>
    </location>
</feature>
<dbReference type="PANTHER" id="PTHR48136">
    <property type="entry name" value="RUBREDOXIN-LIKE SUPERFAMILY PROTEIN"/>
    <property type="match status" value="1"/>
</dbReference>
<keyword evidence="1" id="KW-0472">Membrane</keyword>
<dbReference type="OrthoDB" id="408899at2759"/>
<sequence>MAAMQTAFSRSALKPALRGASSRSTTVAVSARSAVAAKGKAAGKEAMVCLQCGYLYDEKTPFEDVKAYACPVCNAPKRRFKALKGNVSRSNDPKSLAARKEKLRDQIAAEGGNADEGENELLLLAGASVVVTLGLFWYLTQ</sequence>
<name>A0A835XKY4_9CHLO</name>
<dbReference type="SUPFAM" id="SSF57802">
    <property type="entry name" value="Rubredoxin-like"/>
    <property type="match status" value="1"/>
</dbReference>
<dbReference type="CDD" id="cd00350">
    <property type="entry name" value="rubredoxin_like"/>
    <property type="match status" value="1"/>
</dbReference>